<dbReference type="EMBL" id="FWXN01000006">
    <property type="protein sequence ID" value="SMC62684.1"/>
    <property type="molecule type" value="Genomic_DNA"/>
</dbReference>
<evidence type="ECO:0000313" key="2">
    <source>
        <dbReference type="EMBL" id="SMC62684.1"/>
    </source>
</evidence>
<sequence>MSAPAPASRPASSGTRSALAAVLISLGVLLGCCGLGVVGYGGLGAIMVDQASEDPWVVWSLVLGIAACVIALAALVIGIVLLLRRPRA</sequence>
<name>A0A1W2AQ06_9MICO</name>
<dbReference type="AlphaFoldDB" id="A0A1W2AQ06"/>
<protein>
    <submittedName>
        <fullName evidence="2">Uncharacterized protein</fullName>
    </submittedName>
</protein>
<proteinExistence type="predicted"/>
<keyword evidence="1" id="KW-0472">Membrane</keyword>
<reference evidence="2 3" key="1">
    <citation type="submission" date="2017-04" db="EMBL/GenBank/DDBJ databases">
        <authorList>
            <person name="Afonso C.L."/>
            <person name="Miller P.J."/>
            <person name="Scott M.A."/>
            <person name="Spackman E."/>
            <person name="Goraichik I."/>
            <person name="Dimitrov K.M."/>
            <person name="Suarez D.L."/>
            <person name="Swayne D.E."/>
        </authorList>
    </citation>
    <scope>NUCLEOTIDE SEQUENCE [LARGE SCALE GENOMIC DNA]</scope>
    <source>
        <strain evidence="2 3">CGMCC 1.12511</strain>
    </source>
</reference>
<feature type="transmembrane region" description="Helical" evidence="1">
    <location>
        <begin position="58"/>
        <end position="83"/>
    </location>
</feature>
<keyword evidence="1" id="KW-1133">Transmembrane helix</keyword>
<evidence type="ECO:0000256" key="1">
    <source>
        <dbReference type="SAM" id="Phobius"/>
    </source>
</evidence>
<keyword evidence="1" id="KW-0812">Transmembrane</keyword>
<organism evidence="2 3">
    <name type="scientific">Janibacter indicus</name>
    <dbReference type="NCBI Taxonomy" id="857417"/>
    <lineage>
        <taxon>Bacteria</taxon>
        <taxon>Bacillati</taxon>
        <taxon>Actinomycetota</taxon>
        <taxon>Actinomycetes</taxon>
        <taxon>Micrococcales</taxon>
        <taxon>Intrasporangiaceae</taxon>
        <taxon>Janibacter</taxon>
    </lineage>
</organism>
<gene>
    <name evidence="2" type="ORF">SAMN06296429_106116</name>
</gene>
<dbReference type="Proteomes" id="UP000192634">
    <property type="component" value="Unassembled WGS sequence"/>
</dbReference>
<evidence type="ECO:0000313" key="3">
    <source>
        <dbReference type="Proteomes" id="UP000192634"/>
    </source>
</evidence>
<accession>A0A1W2AQ06</accession>
<feature type="transmembrane region" description="Helical" evidence="1">
    <location>
        <begin position="18"/>
        <end position="38"/>
    </location>
</feature>